<dbReference type="Proteomes" id="UP001056855">
    <property type="component" value="Chromosome"/>
</dbReference>
<dbReference type="GeneID" id="73291036"/>
<protein>
    <submittedName>
        <fullName evidence="1">Uncharacterized protein</fullName>
    </submittedName>
</protein>
<dbReference type="AlphaFoldDB" id="A0A9E7SSN4"/>
<keyword evidence="2" id="KW-1185">Reference proteome</keyword>
<dbReference type="KEGG" id="sawl:NGM29_13280"/>
<dbReference type="RefSeq" id="WP_254156787.1">
    <property type="nucleotide sequence ID" value="NZ_CP100355.1"/>
</dbReference>
<reference evidence="1" key="1">
    <citation type="submission" date="2022-06" db="EMBL/GenBank/DDBJ databases">
        <title>Diverse halophilic archaea isolated from saline environments.</title>
        <authorList>
            <person name="Cui H.-L."/>
        </authorList>
    </citation>
    <scope>NUCLEOTIDE SEQUENCE</scope>
    <source>
        <strain evidence="1">WLHS1</strain>
    </source>
</reference>
<sequence>MSIHMFRGFIGRGAMSLTDLETAIDTWLQQNARWEADHITHQLHERNTATDGTGEVYYTVDVRFLEEDTKANLTQKFEDKLVNKVDWYRLGYHSCTHDESNGGPCLWDDRLEWTDKDVTIPNGIPSIDISS</sequence>
<proteinExistence type="predicted"/>
<organism evidence="1 2">
    <name type="scientific">Natronosalvus rutilus</name>
    <dbReference type="NCBI Taxonomy" id="2953753"/>
    <lineage>
        <taxon>Archaea</taxon>
        <taxon>Methanobacteriati</taxon>
        <taxon>Methanobacteriota</taxon>
        <taxon>Stenosarchaea group</taxon>
        <taxon>Halobacteria</taxon>
        <taxon>Halobacteriales</taxon>
        <taxon>Natrialbaceae</taxon>
        <taxon>Natronosalvus</taxon>
    </lineage>
</organism>
<evidence type="ECO:0000313" key="2">
    <source>
        <dbReference type="Proteomes" id="UP001056855"/>
    </source>
</evidence>
<accession>A0A9E7SSN4</accession>
<dbReference type="EMBL" id="CP100355">
    <property type="protein sequence ID" value="UTF52749.1"/>
    <property type="molecule type" value="Genomic_DNA"/>
</dbReference>
<gene>
    <name evidence="1" type="ORF">NGM29_13280</name>
</gene>
<name>A0A9E7SSN4_9EURY</name>
<evidence type="ECO:0000313" key="1">
    <source>
        <dbReference type="EMBL" id="UTF52749.1"/>
    </source>
</evidence>